<protein>
    <submittedName>
        <fullName evidence="2">Uncharacterized protein</fullName>
    </submittedName>
</protein>
<dbReference type="OrthoDB" id="7019622at2"/>
<organism evidence="2 3">
    <name type="scientific">Melaminivora suipulveris</name>
    <dbReference type="NCBI Taxonomy" id="2109913"/>
    <lineage>
        <taxon>Bacteria</taxon>
        <taxon>Pseudomonadati</taxon>
        <taxon>Pseudomonadota</taxon>
        <taxon>Betaproteobacteria</taxon>
        <taxon>Burkholderiales</taxon>
        <taxon>Comamonadaceae</taxon>
        <taxon>Melaminivora</taxon>
    </lineage>
</organism>
<feature type="chain" id="PRO_5015326186" evidence="1">
    <location>
        <begin position="38"/>
        <end position="136"/>
    </location>
</feature>
<keyword evidence="3" id="KW-1185">Reference proteome</keyword>
<dbReference type="KEGG" id="mela:C6568_12015"/>
<name>A0A2R3QDP0_9BURK</name>
<dbReference type="Proteomes" id="UP000237925">
    <property type="component" value="Chromosome"/>
</dbReference>
<evidence type="ECO:0000256" key="1">
    <source>
        <dbReference type="SAM" id="SignalP"/>
    </source>
</evidence>
<keyword evidence="1" id="KW-0732">Signal</keyword>
<reference evidence="2 3" key="1">
    <citation type="submission" date="2018-03" db="EMBL/GenBank/DDBJ databases">
        <title>Genome sequencing of Melaminivora sp.</title>
        <authorList>
            <person name="Kim S.-J."/>
            <person name="Heo J."/>
            <person name="Ahn J.-H."/>
            <person name="Kwon S.-W."/>
        </authorList>
    </citation>
    <scope>NUCLEOTIDE SEQUENCE [LARGE SCALE GENOMIC DNA]</scope>
    <source>
        <strain evidence="2 3">SC2-9</strain>
    </source>
</reference>
<dbReference type="EMBL" id="CP027667">
    <property type="protein sequence ID" value="AVO49896.1"/>
    <property type="molecule type" value="Genomic_DNA"/>
</dbReference>
<dbReference type="AlphaFoldDB" id="A0A2R3QDP0"/>
<dbReference type="RefSeq" id="WP_106684325.1">
    <property type="nucleotide sequence ID" value="NZ_CP027667.1"/>
</dbReference>
<accession>A0A2R3QDP0</accession>
<proteinExistence type="predicted"/>
<evidence type="ECO:0000313" key="2">
    <source>
        <dbReference type="EMBL" id="AVO49896.1"/>
    </source>
</evidence>
<feature type="signal peptide" evidence="1">
    <location>
        <begin position="1"/>
        <end position="37"/>
    </location>
</feature>
<gene>
    <name evidence="2" type="ORF">C6568_12015</name>
</gene>
<evidence type="ECO:0000313" key="3">
    <source>
        <dbReference type="Proteomes" id="UP000237925"/>
    </source>
</evidence>
<sequence>MQRCPTCRPRLRPPSFLPALALCAALLSAFAPSAAHAQAALQAGQRNFPASAERGKLVLFDRNQAELDGRPVRLAPGLRIFNERNALVFAHTLAQRPLTVNYVREASTGFVHTVWLLTPAELEQKRPATPRTRDMQ</sequence>